<keyword evidence="2" id="KW-1185">Reference proteome</keyword>
<protein>
    <submittedName>
        <fullName evidence="1">Uncharacterized protein</fullName>
    </submittedName>
</protein>
<reference evidence="1" key="1">
    <citation type="submission" date="2020-05" db="EMBL/GenBank/DDBJ databases">
        <title>Large-scale comparative analyses of tick genomes elucidate their genetic diversity and vector capacities.</title>
        <authorList>
            <person name="Jia N."/>
            <person name="Wang J."/>
            <person name="Shi W."/>
            <person name="Du L."/>
            <person name="Sun Y."/>
            <person name="Zhan W."/>
            <person name="Jiang J."/>
            <person name="Wang Q."/>
            <person name="Zhang B."/>
            <person name="Ji P."/>
            <person name="Sakyi L.B."/>
            <person name="Cui X."/>
            <person name="Yuan T."/>
            <person name="Jiang B."/>
            <person name="Yang W."/>
            <person name="Lam T.T.-Y."/>
            <person name="Chang Q."/>
            <person name="Ding S."/>
            <person name="Wang X."/>
            <person name="Zhu J."/>
            <person name="Ruan X."/>
            <person name="Zhao L."/>
            <person name="Wei J."/>
            <person name="Que T."/>
            <person name="Du C."/>
            <person name="Cheng J."/>
            <person name="Dai P."/>
            <person name="Han X."/>
            <person name="Huang E."/>
            <person name="Gao Y."/>
            <person name="Liu J."/>
            <person name="Shao H."/>
            <person name="Ye R."/>
            <person name="Li L."/>
            <person name="Wei W."/>
            <person name="Wang X."/>
            <person name="Wang C."/>
            <person name="Yang T."/>
            <person name="Huo Q."/>
            <person name="Li W."/>
            <person name="Guo W."/>
            <person name="Chen H."/>
            <person name="Zhou L."/>
            <person name="Ni X."/>
            <person name="Tian J."/>
            <person name="Zhou Y."/>
            <person name="Sheng Y."/>
            <person name="Liu T."/>
            <person name="Pan Y."/>
            <person name="Xia L."/>
            <person name="Li J."/>
            <person name="Zhao F."/>
            <person name="Cao W."/>
        </authorList>
    </citation>
    <scope>NUCLEOTIDE SEQUENCE</scope>
    <source>
        <strain evidence="1">Hyas-2018</strain>
    </source>
</reference>
<dbReference type="Proteomes" id="UP000821845">
    <property type="component" value="Chromosome 3"/>
</dbReference>
<name>A0ACB7SIF5_HYAAI</name>
<dbReference type="EMBL" id="CM023483">
    <property type="protein sequence ID" value="KAH6934756.1"/>
    <property type="molecule type" value="Genomic_DNA"/>
</dbReference>
<organism evidence="1 2">
    <name type="scientific">Hyalomma asiaticum</name>
    <name type="common">Tick</name>
    <dbReference type="NCBI Taxonomy" id="266040"/>
    <lineage>
        <taxon>Eukaryota</taxon>
        <taxon>Metazoa</taxon>
        <taxon>Ecdysozoa</taxon>
        <taxon>Arthropoda</taxon>
        <taxon>Chelicerata</taxon>
        <taxon>Arachnida</taxon>
        <taxon>Acari</taxon>
        <taxon>Parasitiformes</taxon>
        <taxon>Ixodida</taxon>
        <taxon>Ixodoidea</taxon>
        <taxon>Ixodidae</taxon>
        <taxon>Hyalomminae</taxon>
        <taxon>Hyalomma</taxon>
    </lineage>
</organism>
<comment type="caution">
    <text evidence="1">The sequence shown here is derived from an EMBL/GenBank/DDBJ whole genome shotgun (WGS) entry which is preliminary data.</text>
</comment>
<gene>
    <name evidence="1" type="ORF">HPB50_000687</name>
</gene>
<evidence type="ECO:0000313" key="1">
    <source>
        <dbReference type="EMBL" id="KAH6934756.1"/>
    </source>
</evidence>
<evidence type="ECO:0000313" key="2">
    <source>
        <dbReference type="Proteomes" id="UP000821845"/>
    </source>
</evidence>
<accession>A0ACB7SIF5</accession>
<proteinExistence type="predicted"/>
<sequence length="73" mass="8407">MDQRTTRDKVGGLSTGVRFSGSPLPSPTPNQPEKRSAKDKGSKFLRRLVHVRHMDFQFAMWQMLYLFVSPQKV</sequence>